<dbReference type="Pfam" id="PF14325">
    <property type="entry name" value="DUF4383"/>
    <property type="match status" value="1"/>
</dbReference>
<feature type="transmembrane region" description="Helical" evidence="1">
    <location>
        <begin position="56"/>
        <end position="80"/>
    </location>
</feature>
<reference evidence="2 3" key="1">
    <citation type="submission" date="2016-10" db="EMBL/GenBank/DDBJ databases">
        <title>The Draft Genome Sequence of Actinokineospora bangkokensis 44EHWT reveals the biosynthetic pathway of antifungal compounds Thailandins with unusual extender unit butylmalonyl-CoA.</title>
        <authorList>
            <person name="Greule A."/>
            <person name="Intra B."/>
            <person name="Flemming S."/>
            <person name="Rommel M.G."/>
            <person name="Panbangred W."/>
            <person name="Bechthold A."/>
        </authorList>
    </citation>
    <scope>NUCLEOTIDE SEQUENCE [LARGE SCALE GENOMIC DNA]</scope>
    <source>
        <strain evidence="2 3">44EHW</strain>
    </source>
</reference>
<evidence type="ECO:0008006" key="4">
    <source>
        <dbReference type="Google" id="ProtNLM"/>
    </source>
</evidence>
<keyword evidence="1" id="KW-1133">Transmembrane helix</keyword>
<accession>A0A1Q9LLR5</accession>
<protein>
    <recommendedName>
        <fullName evidence="4">DUF4383 domain-containing protein</fullName>
    </recommendedName>
</protein>
<comment type="caution">
    <text evidence="2">The sequence shown here is derived from an EMBL/GenBank/DDBJ whole genome shotgun (WGS) entry which is preliminary data.</text>
</comment>
<organism evidence="2 3">
    <name type="scientific">Actinokineospora bangkokensis</name>
    <dbReference type="NCBI Taxonomy" id="1193682"/>
    <lineage>
        <taxon>Bacteria</taxon>
        <taxon>Bacillati</taxon>
        <taxon>Actinomycetota</taxon>
        <taxon>Actinomycetes</taxon>
        <taxon>Pseudonocardiales</taxon>
        <taxon>Pseudonocardiaceae</taxon>
        <taxon>Actinokineospora</taxon>
    </lineage>
</organism>
<keyword evidence="1" id="KW-0472">Membrane</keyword>
<proteinExistence type="predicted"/>
<dbReference type="EMBL" id="MKQR01000013">
    <property type="protein sequence ID" value="OLR92961.1"/>
    <property type="molecule type" value="Genomic_DNA"/>
</dbReference>
<sequence length="149" mass="14927">MIDRARQRQATRRTPAQVAAAAVGVVLLVIGVLGLVDTGFSDFGSTPASSDATVVAGLGGSTLLNLAHVVLGAFALLCASGAGRVRLFGLVGSLAFLALTAYDVVSLINGAVGDPLGTHWPALILHVACLVVAGAVVFLSDRPGGPDRA</sequence>
<gene>
    <name evidence="2" type="ORF">BJP25_18505</name>
</gene>
<dbReference type="AlphaFoldDB" id="A0A1Q9LLR5"/>
<keyword evidence="3" id="KW-1185">Reference proteome</keyword>
<dbReference type="RefSeq" id="WP_075975226.1">
    <property type="nucleotide sequence ID" value="NZ_MKQR01000013.1"/>
</dbReference>
<feature type="transmembrane region" description="Helical" evidence="1">
    <location>
        <begin position="87"/>
        <end position="108"/>
    </location>
</feature>
<dbReference type="Proteomes" id="UP000186040">
    <property type="component" value="Unassembled WGS sequence"/>
</dbReference>
<evidence type="ECO:0000256" key="1">
    <source>
        <dbReference type="SAM" id="Phobius"/>
    </source>
</evidence>
<name>A0A1Q9LLR5_9PSEU</name>
<feature type="transmembrane region" description="Helical" evidence="1">
    <location>
        <begin position="120"/>
        <end position="139"/>
    </location>
</feature>
<evidence type="ECO:0000313" key="2">
    <source>
        <dbReference type="EMBL" id="OLR92961.1"/>
    </source>
</evidence>
<dbReference type="STRING" id="1193682.BJP25_18505"/>
<feature type="transmembrane region" description="Helical" evidence="1">
    <location>
        <begin position="16"/>
        <end position="36"/>
    </location>
</feature>
<evidence type="ECO:0000313" key="3">
    <source>
        <dbReference type="Proteomes" id="UP000186040"/>
    </source>
</evidence>
<keyword evidence="1" id="KW-0812">Transmembrane</keyword>